<evidence type="ECO:0000313" key="1">
    <source>
        <dbReference type="EMBL" id="KGF54420.1"/>
    </source>
</evidence>
<proteinExistence type="predicted"/>
<protein>
    <recommendedName>
        <fullName evidence="3">Large polyvalent protein associated domain-containing protein</fullName>
    </recommendedName>
</protein>
<dbReference type="AlphaFoldDB" id="A0A096B5V3"/>
<comment type="caution">
    <text evidence="1">The sequence shown here is derived from an EMBL/GenBank/DDBJ whole genome shotgun (WGS) entry which is preliminary data.</text>
</comment>
<dbReference type="PATRIC" id="fig|742738.3.peg.2888"/>
<gene>
    <name evidence="1" type="ORF">HMPREF9460_02809</name>
</gene>
<keyword evidence="2" id="KW-1185">Reference proteome</keyword>
<organism evidence="1 2">
    <name type="scientific">Flavonifractor plautii 1_3_50AFAA</name>
    <dbReference type="NCBI Taxonomy" id="742738"/>
    <lineage>
        <taxon>Bacteria</taxon>
        <taxon>Bacillati</taxon>
        <taxon>Bacillota</taxon>
        <taxon>Clostridia</taxon>
        <taxon>Eubacteriales</taxon>
        <taxon>Oscillospiraceae</taxon>
        <taxon>Flavonifractor</taxon>
    </lineage>
</organism>
<accession>A0A096B5V3</accession>
<evidence type="ECO:0008006" key="3">
    <source>
        <dbReference type="Google" id="ProtNLM"/>
    </source>
</evidence>
<dbReference type="Proteomes" id="UP000029585">
    <property type="component" value="Unassembled WGS sequence"/>
</dbReference>
<name>A0A096B5V3_FLAPL</name>
<dbReference type="RefSeq" id="WP_050001739.1">
    <property type="nucleotide sequence ID" value="NZ_KN174164.1"/>
</dbReference>
<reference evidence="1 2" key="1">
    <citation type="submission" date="2011-08" db="EMBL/GenBank/DDBJ databases">
        <title>The Genome Sequence of Clostridium orbiscindens 1_3_50AFAA.</title>
        <authorList>
            <consortium name="The Broad Institute Genome Sequencing Platform"/>
            <person name="Earl A."/>
            <person name="Ward D."/>
            <person name="Feldgarden M."/>
            <person name="Gevers D."/>
            <person name="Daigneault M."/>
            <person name="Strauss J."/>
            <person name="Allen-Vercoe E."/>
            <person name="Young S.K."/>
            <person name="Zeng Q."/>
            <person name="Gargeya S."/>
            <person name="Fitzgerald M."/>
            <person name="Haas B."/>
            <person name="Abouelleil A."/>
            <person name="Alvarado L."/>
            <person name="Arachchi H.M."/>
            <person name="Berlin A."/>
            <person name="Brown A."/>
            <person name="Chapman S.B."/>
            <person name="Chen Z."/>
            <person name="Dunbar C."/>
            <person name="Freedman E."/>
            <person name="Gearin G."/>
            <person name="Gellesch M."/>
            <person name="Goldberg J."/>
            <person name="Griggs A."/>
            <person name="Gujja S."/>
            <person name="Heiman D."/>
            <person name="Howarth C."/>
            <person name="Larson L."/>
            <person name="Lui A."/>
            <person name="MacDonald P.J.P."/>
            <person name="Montmayeur A."/>
            <person name="Murphy C."/>
            <person name="Neiman D."/>
            <person name="Pearson M."/>
            <person name="Priest M."/>
            <person name="Roberts A."/>
            <person name="Saif S."/>
            <person name="Shea T."/>
            <person name="Shenoy N."/>
            <person name="Sisk P."/>
            <person name="Stolte C."/>
            <person name="Sykes S."/>
            <person name="Wortman J."/>
            <person name="Nusbaum C."/>
            <person name="Birren B."/>
        </authorList>
    </citation>
    <scope>NUCLEOTIDE SEQUENCE [LARGE SCALE GENOMIC DNA]</scope>
    <source>
        <strain evidence="1 2">1_3_50AFAA</strain>
    </source>
</reference>
<dbReference type="eggNOG" id="ENOG502Z8EK">
    <property type="taxonomic scope" value="Bacteria"/>
</dbReference>
<sequence>MAKKMFEVEIRNNEPKGYETAVSLRMPATWSEFHDALQKARIKDGRSCGNELLYVGYDGLQRGMIGRNINLYDLNLLAQRLTALTPEENTGMEALLAMEWSRRRGSVSLEHLINLTYNTDVCCLAPQVSNLQELGAFLYENEMLSKEAMALLDTTEEDSEFRASLLKLLGEQHKEDHGGVFTKRGYAELGGEIRPVYAYQPGETTYFQRSGAPVVLEVRKGFFNDPQYDNDKTAILNLPAIDKGVWQAVEAVEAVSAEECAFHCTECLIPSLRDAIDEALEDGGLAQVNEFARELAQKKRSWSEAEFVRYKALLAASGQPSLGDAAQLLEEAEQYELLPEVAETWDYAELMAREKYPDLPSELFQTPQAAQIGRTMLEEGNGAITEYGLIRRTDGQPLPVFTGETRREEFAGPQMTGMEAMST</sequence>
<dbReference type="HOGENOM" id="CLU_035893_0_0_9"/>
<dbReference type="EMBL" id="ADLO01000088">
    <property type="protein sequence ID" value="KGF54420.1"/>
    <property type="molecule type" value="Genomic_DNA"/>
</dbReference>
<evidence type="ECO:0000313" key="2">
    <source>
        <dbReference type="Proteomes" id="UP000029585"/>
    </source>
</evidence>